<dbReference type="InterPro" id="IPR000594">
    <property type="entry name" value="ThiF_NAD_FAD-bd"/>
</dbReference>
<dbReference type="Gene3D" id="3.40.50.720">
    <property type="entry name" value="NAD(P)-binding Rossmann-like Domain"/>
    <property type="match status" value="1"/>
</dbReference>
<sequence length="391" mass="42434">MVIALSSEHEPIRPCGDRLRTHFLTRGDAGPVGRWFRVDEATNLAWVQAITRGAGYPTARFKDQIAIGFVKPISGAYIALTFAPDLSDRAREARIPTVAAWFVTNDGVHPVAVDIEPDQLGVARLHPKWPVDILQQKNVTVVGTGSIGSAAAHALALSGVGTLNLVDPDRLLSHNLVRHTSSPRHVGKKKVDALKIEIEALRPDTRVVPYPINAITAANRMRELLQSTDIVLCASDGVASRRTTGHLARRAGKVAVLACVLEDGALGEILRLRPWPDHGCLTCRRDELRERGSIDPEPALNLPYGEGTQHRPMTAVGSDLQLVGQHAAKATVATLLEAAGIPDQRLPGEHMLLALRPTPDWPTPFDLRRASEIRWLPATPPKPGCPTCEQT</sequence>
<dbReference type="Pfam" id="PF00899">
    <property type="entry name" value="ThiF"/>
    <property type="match status" value="1"/>
</dbReference>
<organism evidence="2 3">
    <name type="scientific">Rhodococcus jostii</name>
    <dbReference type="NCBI Taxonomy" id="132919"/>
    <lineage>
        <taxon>Bacteria</taxon>
        <taxon>Bacillati</taxon>
        <taxon>Actinomycetota</taxon>
        <taxon>Actinomycetes</taxon>
        <taxon>Mycobacteriales</taxon>
        <taxon>Nocardiaceae</taxon>
        <taxon>Rhodococcus</taxon>
    </lineage>
</organism>
<evidence type="ECO:0000313" key="2">
    <source>
        <dbReference type="EMBL" id="MDV6286645.1"/>
    </source>
</evidence>
<dbReference type="SUPFAM" id="SSF69572">
    <property type="entry name" value="Activating enzymes of the ubiquitin-like proteins"/>
    <property type="match status" value="1"/>
</dbReference>
<name>A0ABU4CTV9_RHOJO</name>
<reference evidence="2 3" key="1">
    <citation type="submission" date="2023-10" db="EMBL/GenBank/DDBJ databases">
        <title>Development of a sustainable strategy for remediation of hydrocarbon-contaminated territories based on the waste exchange concept.</title>
        <authorList>
            <person name="Krivoruchko A."/>
        </authorList>
    </citation>
    <scope>NUCLEOTIDE SEQUENCE [LARGE SCALE GENOMIC DNA]</scope>
    <source>
        <strain evidence="2 3">IEGM 60</strain>
    </source>
</reference>
<comment type="caution">
    <text evidence="2">The sequence shown here is derived from an EMBL/GenBank/DDBJ whole genome shotgun (WGS) entry which is preliminary data.</text>
</comment>
<gene>
    <name evidence="2" type="ORF">R3Q59_39915</name>
</gene>
<dbReference type="Proteomes" id="UP001185737">
    <property type="component" value="Unassembled WGS sequence"/>
</dbReference>
<dbReference type="InterPro" id="IPR035985">
    <property type="entry name" value="Ubiquitin-activating_enz"/>
</dbReference>
<dbReference type="PANTHER" id="PTHR43267">
    <property type="entry name" value="TRNA THREONYLCARBAMOYLADENOSINE DEHYDRATASE"/>
    <property type="match status" value="1"/>
</dbReference>
<proteinExistence type="predicted"/>
<accession>A0ABU4CTV9</accession>
<dbReference type="InterPro" id="IPR045886">
    <property type="entry name" value="ThiF/MoeB/HesA"/>
</dbReference>
<evidence type="ECO:0000259" key="1">
    <source>
        <dbReference type="Pfam" id="PF00899"/>
    </source>
</evidence>
<evidence type="ECO:0000313" key="3">
    <source>
        <dbReference type="Proteomes" id="UP001185737"/>
    </source>
</evidence>
<feature type="domain" description="THIF-type NAD/FAD binding fold" evidence="1">
    <location>
        <begin position="134"/>
        <end position="286"/>
    </location>
</feature>
<protein>
    <submittedName>
        <fullName evidence="2">ThiF family adenylyltransferase</fullName>
    </submittedName>
</protein>
<dbReference type="GO" id="GO:0016779">
    <property type="term" value="F:nucleotidyltransferase activity"/>
    <property type="evidence" value="ECO:0007669"/>
    <property type="project" value="UniProtKB-KW"/>
</dbReference>
<keyword evidence="2" id="KW-0548">Nucleotidyltransferase</keyword>
<dbReference type="RefSeq" id="WP_317571640.1">
    <property type="nucleotide sequence ID" value="NZ_JAWLKA010000043.1"/>
</dbReference>
<keyword evidence="2" id="KW-0808">Transferase</keyword>
<dbReference type="EMBL" id="JAWLKA010000043">
    <property type="protein sequence ID" value="MDV6286645.1"/>
    <property type="molecule type" value="Genomic_DNA"/>
</dbReference>
<dbReference type="PANTHER" id="PTHR43267:SF1">
    <property type="entry name" value="TRNA THREONYLCARBAMOYLADENOSINE DEHYDRATASE"/>
    <property type="match status" value="1"/>
</dbReference>
<keyword evidence="3" id="KW-1185">Reference proteome</keyword>